<dbReference type="Proteomes" id="UP000269157">
    <property type="component" value="Unassembled WGS sequence"/>
</dbReference>
<keyword evidence="4" id="KW-0788">Thiol protease</keyword>
<name>A0A497VDL5_9RHOB</name>
<reference evidence="6 7" key="1">
    <citation type="submission" date="2018-10" db="EMBL/GenBank/DDBJ databases">
        <title>Genomic Encyclopedia of Archaeal and Bacterial Type Strains, Phase II (KMG-II): from individual species to whole genera.</title>
        <authorList>
            <person name="Goeker M."/>
        </authorList>
    </citation>
    <scope>NUCLEOTIDE SEQUENCE [LARGE SCALE GENOMIC DNA]</scope>
    <source>
        <strain evidence="6 7">DSM 29466</strain>
    </source>
</reference>
<dbReference type="InterPro" id="IPR000064">
    <property type="entry name" value="NLP_P60_dom"/>
</dbReference>
<dbReference type="PANTHER" id="PTHR47359:SF3">
    <property type="entry name" value="NLP_P60 DOMAIN-CONTAINING PROTEIN-RELATED"/>
    <property type="match status" value="1"/>
</dbReference>
<dbReference type="PANTHER" id="PTHR47359">
    <property type="entry name" value="PEPTIDOGLYCAN DL-ENDOPEPTIDASE CWLO"/>
    <property type="match status" value="1"/>
</dbReference>
<dbReference type="RefSeq" id="WP_121026377.1">
    <property type="nucleotide sequence ID" value="NZ_RCCE01000005.1"/>
</dbReference>
<sequence length="275" mass="30053">MTRDKRLTPANSRVAAGYLKGEVDAPLYTDGEVTQCDTAFADITGEPDGRRTSQLIYGDLFKVLERRDGFAFGQTQHDGYCGYVRESRLSQPCKASHWVSVPCTHMYPGPNMKLMNTGALYLASEVQVTEEEGTWSRLSNGSYVPTMHLLPIEQRMNDPVSVAGLYLGAPYLWGGGTRHGIDCSGLVQIAWRSCGMDCPRDSDMQEAALGQTVALENAQRGDLVFWKGHVALVSGDDMILHANAYHMAVAYEPLSDAIVRIKAAGDGSVTSVKRL</sequence>
<dbReference type="AlphaFoldDB" id="A0A497VDL5"/>
<comment type="similarity">
    <text evidence="1">Belongs to the peptidase C40 family.</text>
</comment>
<dbReference type="PROSITE" id="PS51935">
    <property type="entry name" value="NLPC_P60"/>
    <property type="match status" value="1"/>
</dbReference>
<evidence type="ECO:0000256" key="4">
    <source>
        <dbReference type="ARBA" id="ARBA00022807"/>
    </source>
</evidence>
<evidence type="ECO:0000256" key="2">
    <source>
        <dbReference type="ARBA" id="ARBA00022670"/>
    </source>
</evidence>
<evidence type="ECO:0000313" key="7">
    <source>
        <dbReference type="Proteomes" id="UP000269157"/>
    </source>
</evidence>
<feature type="domain" description="NlpC/P60" evidence="5">
    <location>
        <begin position="153"/>
        <end position="275"/>
    </location>
</feature>
<organism evidence="6 7">
    <name type="scientific">Litoreibacter meonggei</name>
    <dbReference type="NCBI Taxonomy" id="1049199"/>
    <lineage>
        <taxon>Bacteria</taxon>
        <taxon>Pseudomonadati</taxon>
        <taxon>Pseudomonadota</taxon>
        <taxon>Alphaproteobacteria</taxon>
        <taxon>Rhodobacterales</taxon>
        <taxon>Roseobacteraceae</taxon>
        <taxon>Litoreibacter</taxon>
    </lineage>
</organism>
<gene>
    <name evidence="6" type="ORF">BCF46_3185</name>
</gene>
<dbReference type="Gene3D" id="3.90.1720.10">
    <property type="entry name" value="endopeptidase domain like (from Nostoc punctiforme)"/>
    <property type="match status" value="1"/>
</dbReference>
<evidence type="ECO:0000256" key="3">
    <source>
        <dbReference type="ARBA" id="ARBA00022801"/>
    </source>
</evidence>
<evidence type="ECO:0000256" key="1">
    <source>
        <dbReference type="ARBA" id="ARBA00007074"/>
    </source>
</evidence>
<dbReference type="Pfam" id="PF18348">
    <property type="entry name" value="SH3_16"/>
    <property type="match status" value="1"/>
</dbReference>
<protein>
    <submittedName>
        <fullName evidence="6">NlpC/P60 family protein</fullName>
    </submittedName>
</protein>
<keyword evidence="7" id="KW-1185">Reference proteome</keyword>
<dbReference type="GO" id="GO:0008234">
    <property type="term" value="F:cysteine-type peptidase activity"/>
    <property type="evidence" value="ECO:0007669"/>
    <property type="project" value="UniProtKB-KW"/>
</dbReference>
<dbReference type="InterPro" id="IPR041382">
    <property type="entry name" value="SH3_16"/>
</dbReference>
<dbReference type="EMBL" id="RCCE01000005">
    <property type="protein sequence ID" value="RLJ41392.1"/>
    <property type="molecule type" value="Genomic_DNA"/>
</dbReference>
<dbReference type="Pfam" id="PF00877">
    <property type="entry name" value="NLPC_P60"/>
    <property type="match status" value="1"/>
</dbReference>
<dbReference type="OrthoDB" id="9813368at2"/>
<dbReference type="GO" id="GO:0006508">
    <property type="term" value="P:proteolysis"/>
    <property type="evidence" value="ECO:0007669"/>
    <property type="project" value="UniProtKB-KW"/>
</dbReference>
<evidence type="ECO:0000259" key="5">
    <source>
        <dbReference type="PROSITE" id="PS51935"/>
    </source>
</evidence>
<comment type="caution">
    <text evidence="6">The sequence shown here is derived from an EMBL/GenBank/DDBJ whole genome shotgun (WGS) entry which is preliminary data.</text>
</comment>
<dbReference type="SUPFAM" id="SSF54001">
    <property type="entry name" value="Cysteine proteinases"/>
    <property type="match status" value="1"/>
</dbReference>
<evidence type="ECO:0000313" key="6">
    <source>
        <dbReference type="EMBL" id="RLJ41392.1"/>
    </source>
</evidence>
<dbReference type="InterPro" id="IPR051794">
    <property type="entry name" value="PG_Endopeptidase_C40"/>
</dbReference>
<keyword evidence="2" id="KW-0645">Protease</keyword>
<keyword evidence="3" id="KW-0378">Hydrolase</keyword>
<proteinExistence type="inferred from homology"/>
<dbReference type="InterPro" id="IPR038765">
    <property type="entry name" value="Papain-like_cys_pep_sf"/>
</dbReference>
<accession>A0A497VDL5</accession>